<keyword evidence="1" id="KW-0853">WD repeat</keyword>
<name>A0AA89BVS4_PINIB</name>
<protein>
    <submittedName>
        <fullName evidence="2">Uncharacterized protein</fullName>
    </submittedName>
</protein>
<evidence type="ECO:0000313" key="3">
    <source>
        <dbReference type="Proteomes" id="UP001186944"/>
    </source>
</evidence>
<dbReference type="Proteomes" id="UP001186944">
    <property type="component" value="Unassembled WGS sequence"/>
</dbReference>
<dbReference type="PROSITE" id="PS50294">
    <property type="entry name" value="WD_REPEATS_REGION"/>
    <property type="match status" value="1"/>
</dbReference>
<dbReference type="PROSITE" id="PS50082">
    <property type="entry name" value="WD_REPEATS_2"/>
    <property type="match status" value="2"/>
</dbReference>
<dbReference type="InterPro" id="IPR040102">
    <property type="entry name" value="WDR41"/>
</dbReference>
<evidence type="ECO:0000313" key="2">
    <source>
        <dbReference type="EMBL" id="KAK3097993.1"/>
    </source>
</evidence>
<reference evidence="2" key="1">
    <citation type="submission" date="2019-08" db="EMBL/GenBank/DDBJ databases">
        <title>The improved chromosome-level genome for the pearl oyster Pinctada fucata martensii using PacBio sequencing and Hi-C.</title>
        <authorList>
            <person name="Zheng Z."/>
        </authorList>
    </citation>
    <scope>NUCLEOTIDE SEQUENCE</scope>
    <source>
        <strain evidence="2">ZZ-2019</strain>
        <tissue evidence="2">Adductor muscle</tissue>
    </source>
</reference>
<gene>
    <name evidence="2" type="ORF">FSP39_015128</name>
</gene>
<keyword evidence="3" id="KW-1185">Reference proteome</keyword>
<accession>A0AA89BVS4</accession>
<organism evidence="2 3">
    <name type="scientific">Pinctada imbricata</name>
    <name type="common">Atlantic pearl-oyster</name>
    <name type="synonym">Pinctada martensii</name>
    <dbReference type="NCBI Taxonomy" id="66713"/>
    <lineage>
        <taxon>Eukaryota</taxon>
        <taxon>Metazoa</taxon>
        <taxon>Spiralia</taxon>
        <taxon>Lophotrochozoa</taxon>
        <taxon>Mollusca</taxon>
        <taxon>Bivalvia</taxon>
        <taxon>Autobranchia</taxon>
        <taxon>Pteriomorphia</taxon>
        <taxon>Pterioida</taxon>
        <taxon>Pterioidea</taxon>
        <taxon>Pteriidae</taxon>
        <taxon>Pinctada</taxon>
    </lineage>
</organism>
<feature type="repeat" description="WD" evidence="1">
    <location>
        <begin position="258"/>
        <end position="289"/>
    </location>
</feature>
<dbReference type="EMBL" id="VSWD01000007">
    <property type="protein sequence ID" value="KAK3097993.1"/>
    <property type="molecule type" value="Genomic_DNA"/>
</dbReference>
<dbReference type="Pfam" id="PF25178">
    <property type="entry name" value="Beta-prop_WDR41"/>
    <property type="match status" value="1"/>
</dbReference>
<comment type="caution">
    <text evidence="2">The sequence shown here is derived from an EMBL/GenBank/DDBJ whole genome shotgun (WGS) entry which is preliminary data.</text>
</comment>
<feature type="repeat" description="WD" evidence="1">
    <location>
        <begin position="166"/>
        <end position="197"/>
    </location>
</feature>
<dbReference type="SMART" id="SM00320">
    <property type="entry name" value="WD40"/>
    <property type="match status" value="5"/>
</dbReference>
<dbReference type="PANTHER" id="PTHR22805:SF2">
    <property type="entry name" value="WD REPEAT-CONTAINING PROTEIN 41"/>
    <property type="match status" value="1"/>
</dbReference>
<proteinExistence type="predicted"/>
<dbReference type="InterPro" id="IPR015943">
    <property type="entry name" value="WD40/YVTN_repeat-like_dom_sf"/>
</dbReference>
<dbReference type="GO" id="GO:0005765">
    <property type="term" value="C:lysosomal membrane"/>
    <property type="evidence" value="ECO:0007669"/>
    <property type="project" value="TreeGrafter"/>
</dbReference>
<dbReference type="InterPro" id="IPR001680">
    <property type="entry name" value="WD40_rpt"/>
</dbReference>
<dbReference type="GO" id="GO:0010506">
    <property type="term" value="P:regulation of autophagy"/>
    <property type="evidence" value="ECO:0007669"/>
    <property type="project" value="InterPro"/>
</dbReference>
<dbReference type="SUPFAM" id="SSF50978">
    <property type="entry name" value="WD40 repeat-like"/>
    <property type="match status" value="1"/>
</dbReference>
<dbReference type="Gene3D" id="2.130.10.10">
    <property type="entry name" value="YVTN repeat-like/Quinoprotein amine dehydrogenase"/>
    <property type="match status" value="2"/>
</dbReference>
<evidence type="ECO:0000256" key="1">
    <source>
        <dbReference type="PROSITE-ProRule" id="PRU00221"/>
    </source>
</evidence>
<sequence>MTHGITIFQVCVDVIGDDQPCNPFTEVLILQHHTDIVRHLLLLDDKRCVSAGDDGLAIIWDYQIWEVDTGMCIKDITEHGSSVKCLMLIGDDMFVSGGHTLHLWSQYGKLLHTHTQKGEEADVCIMMLTRHDRFVAAANKQLVVYQRKEIWRDEELSWQISYVRALKHHSEAIRALTLVSDILFASGSIDGTILLWSSQTFVPMVTLNSVKDYKGTNNFFPHSIQHLIVESERYVVAAIGCGFSLFDIKTKKLICQKPCAHFSKIMHLSFVCDGSFLATCSEDGSIRLWGARTYTPDTGQEERANLATGVVNQFLNISPEQLRSRQGQLLPEPVLLGECLAHSGVVQKVIDCGQEGMFTCGDDGLVIGWKNSELQKLKRNQLLQEQVLDPSGVV</sequence>
<dbReference type="Pfam" id="PF00400">
    <property type="entry name" value="WD40"/>
    <property type="match status" value="1"/>
</dbReference>
<dbReference type="PANTHER" id="PTHR22805">
    <property type="entry name" value="WDR41-RELATED"/>
    <property type="match status" value="1"/>
</dbReference>
<dbReference type="InterPro" id="IPR036322">
    <property type="entry name" value="WD40_repeat_dom_sf"/>
</dbReference>
<dbReference type="AlphaFoldDB" id="A0AA89BVS4"/>